<gene>
    <name evidence="2" type="ORF">RKA07_07675</name>
</gene>
<dbReference type="Proteomes" id="UP001267407">
    <property type="component" value="Unassembled WGS sequence"/>
</dbReference>
<accession>A0ABU2HFX9</accession>
<dbReference type="Pfam" id="PF12973">
    <property type="entry name" value="Cupin_7"/>
    <property type="match status" value="2"/>
</dbReference>
<evidence type="ECO:0000313" key="2">
    <source>
        <dbReference type="EMBL" id="MDS1309985.1"/>
    </source>
</evidence>
<proteinExistence type="predicted"/>
<reference evidence="2" key="1">
    <citation type="submission" date="2023-09" db="EMBL/GenBank/DDBJ databases">
        <title>Marinobacter sediminicola sp. nov. and Marinobacter maritimum sp. nov., isolated from marine sediment.</title>
        <authorList>
            <person name="An J."/>
        </authorList>
    </citation>
    <scope>NUCLEOTIDE SEQUENCE</scope>
    <source>
        <strain evidence="2">F60267</strain>
    </source>
</reference>
<feature type="domain" description="ChrR-like cupin" evidence="1">
    <location>
        <begin position="118"/>
        <end position="214"/>
    </location>
</feature>
<dbReference type="Gene3D" id="2.60.120.10">
    <property type="entry name" value="Jelly Rolls"/>
    <property type="match status" value="1"/>
</dbReference>
<dbReference type="InterPro" id="IPR014710">
    <property type="entry name" value="RmlC-like_jellyroll"/>
</dbReference>
<dbReference type="SUPFAM" id="SSF51182">
    <property type="entry name" value="RmlC-like cupins"/>
    <property type="match status" value="2"/>
</dbReference>
<dbReference type="EMBL" id="JAVMBO010000010">
    <property type="protein sequence ID" value="MDS1309985.1"/>
    <property type="molecule type" value="Genomic_DNA"/>
</dbReference>
<sequence>MLNMDFDRRVVIHTNEQEWLASPASGVVRKPLAREEAERGHATSIVRYEPGASFSRHEHPLGEEILVLEGVFSDENGDYPAGTYLRNPPGSGHAPFSKPGCTLLVKLHQFDERDLSTVRVDTSNTDWLPGIGGLEVMPLHEFEHEHVALVKWPANEIFQPHRHFGGEEIFVLSGEFCDEYGRYPEGTWIRSPHLSQHHPFVEQETVIWVKTGHLPLELTRTP</sequence>
<protein>
    <submittedName>
        <fullName evidence="2">Cupin domain-containing protein</fullName>
    </submittedName>
</protein>
<feature type="domain" description="ChrR-like cupin" evidence="1">
    <location>
        <begin position="8"/>
        <end position="110"/>
    </location>
</feature>
<dbReference type="InterPro" id="IPR025979">
    <property type="entry name" value="ChrR-like_cupin_dom"/>
</dbReference>
<evidence type="ECO:0000313" key="3">
    <source>
        <dbReference type="Proteomes" id="UP001267407"/>
    </source>
</evidence>
<dbReference type="CDD" id="cd20303">
    <property type="entry name" value="cupin_ChrR_1"/>
    <property type="match status" value="2"/>
</dbReference>
<dbReference type="InterPro" id="IPR011051">
    <property type="entry name" value="RmlC_Cupin_sf"/>
</dbReference>
<organism evidence="2 3">
    <name type="scientific">Marinobacter xiaoshiensis</name>
    <dbReference type="NCBI Taxonomy" id="3073652"/>
    <lineage>
        <taxon>Bacteria</taxon>
        <taxon>Pseudomonadati</taxon>
        <taxon>Pseudomonadota</taxon>
        <taxon>Gammaproteobacteria</taxon>
        <taxon>Pseudomonadales</taxon>
        <taxon>Marinobacteraceae</taxon>
        <taxon>Marinobacter</taxon>
    </lineage>
</organism>
<comment type="caution">
    <text evidence="2">The sequence shown here is derived from an EMBL/GenBank/DDBJ whole genome shotgun (WGS) entry which is preliminary data.</text>
</comment>
<dbReference type="RefSeq" id="WP_200204935.1">
    <property type="nucleotide sequence ID" value="NZ_JAVMBO010000010.1"/>
</dbReference>
<name>A0ABU2HFX9_9GAMM</name>
<evidence type="ECO:0000259" key="1">
    <source>
        <dbReference type="Pfam" id="PF12973"/>
    </source>
</evidence>
<keyword evidence="3" id="KW-1185">Reference proteome</keyword>